<feature type="transmembrane region" description="Helical" evidence="1">
    <location>
        <begin position="17"/>
        <end position="39"/>
    </location>
</feature>
<dbReference type="Pfam" id="PF07811">
    <property type="entry name" value="TadE"/>
    <property type="match status" value="1"/>
</dbReference>
<name>A0A6J6MWQ6_9ZZZZ</name>
<dbReference type="EMBL" id="CAEZXA010000090">
    <property type="protein sequence ID" value="CAB4678730.1"/>
    <property type="molecule type" value="Genomic_DNA"/>
</dbReference>
<keyword evidence="1" id="KW-1133">Transmembrane helix</keyword>
<dbReference type="EMBL" id="CAETWZ010000001">
    <property type="protein sequence ID" value="CAB4367223.1"/>
    <property type="molecule type" value="Genomic_DNA"/>
</dbReference>
<reference evidence="4" key="1">
    <citation type="submission" date="2020-05" db="EMBL/GenBank/DDBJ databases">
        <authorList>
            <person name="Chiriac C."/>
            <person name="Salcher M."/>
            <person name="Ghai R."/>
            <person name="Kavagutti S V."/>
        </authorList>
    </citation>
    <scope>NUCLEOTIDE SEQUENCE</scope>
</reference>
<organism evidence="4">
    <name type="scientific">freshwater metagenome</name>
    <dbReference type="NCBI Taxonomy" id="449393"/>
    <lineage>
        <taxon>unclassified sequences</taxon>
        <taxon>metagenomes</taxon>
        <taxon>ecological metagenomes</taxon>
    </lineage>
</organism>
<gene>
    <name evidence="4" type="ORF">UFOPK2334_01018</name>
    <name evidence="3" type="ORF">UFOPK4179_00002</name>
</gene>
<evidence type="ECO:0000313" key="4">
    <source>
        <dbReference type="EMBL" id="CAB4678730.1"/>
    </source>
</evidence>
<protein>
    <submittedName>
        <fullName evidence="4">Unannotated protein</fullName>
    </submittedName>
</protein>
<sequence>MHQTPRLKYRGQATVEFALMAPLVVMCALLLLATLSVCLDSLRIQEIARNAVRSAITADNPSEAATAIAQLSQVAAMTTIEESKGLVTVDIAMKKRFPLLGRWLPSLSLHATATMLREPPLVLG</sequence>
<keyword evidence="1" id="KW-0812">Transmembrane</keyword>
<dbReference type="InterPro" id="IPR012495">
    <property type="entry name" value="TadE-like_dom"/>
</dbReference>
<dbReference type="AlphaFoldDB" id="A0A6J6MWQ6"/>
<keyword evidence="1" id="KW-0472">Membrane</keyword>
<proteinExistence type="predicted"/>
<accession>A0A6J6MWQ6</accession>
<evidence type="ECO:0000313" key="3">
    <source>
        <dbReference type="EMBL" id="CAB4367223.1"/>
    </source>
</evidence>
<evidence type="ECO:0000259" key="2">
    <source>
        <dbReference type="Pfam" id="PF07811"/>
    </source>
</evidence>
<evidence type="ECO:0000256" key="1">
    <source>
        <dbReference type="SAM" id="Phobius"/>
    </source>
</evidence>
<feature type="domain" description="TadE-like" evidence="2">
    <location>
        <begin position="11"/>
        <end position="53"/>
    </location>
</feature>